<feature type="domain" description="Caspase family p20" evidence="6">
    <location>
        <begin position="92"/>
        <end position="223"/>
    </location>
</feature>
<dbReference type="InterPro" id="IPR029030">
    <property type="entry name" value="Caspase-like_dom_sf"/>
</dbReference>
<dbReference type="PRINTS" id="PR00376">
    <property type="entry name" value="IL1BCENZYME"/>
</dbReference>
<dbReference type="Pfam" id="PF00656">
    <property type="entry name" value="Peptidase_C14"/>
    <property type="match status" value="1"/>
</dbReference>
<evidence type="ECO:0000259" key="6">
    <source>
        <dbReference type="PROSITE" id="PS50208"/>
    </source>
</evidence>
<accession>A0A7M5V581</accession>
<evidence type="ECO:0000256" key="4">
    <source>
        <dbReference type="SAM" id="MobiDB-lite"/>
    </source>
</evidence>
<proteinExistence type="inferred from homology"/>
<dbReference type="EnsemblMetazoa" id="CLYHEMT003635.1">
    <property type="protein sequence ID" value="CLYHEMP003635.1"/>
    <property type="gene ID" value="CLYHEMG003635"/>
</dbReference>
<dbReference type="PANTHER" id="PTHR48169:SF7">
    <property type="entry name" value="CASPASE 10"/>
    <property type="match status" value="1"/>
</dbReference>
<dbReference type="GO" id="GO:0043067">
    <property type="term" value="P:regulation of programmed cell death"/>
    <property type="evidence" value="ECO:0007669"/>
    <property type="project" value="UniProtKB-ARBA"/>
</dbReference>
<evidence type="ECO:0000313" key="8">
    <source>
        <dbReference type="Proteomes" id="UP000594262"/>
    </source>
</evidence>
<evidence type="ECO:0000313" key="7">
    <source>
        <dbReference type="EnsemblMetazoa" id="CLYHEMP003635.1"/>
    </source>
</evidence>
<dbReference type="Proteomes" id="UP000594262">
    <property type="component" value="Unplaced"/>
</dbReference>
<dbReference type="GO" id="GO:0051604">
    <property type="term" value="P:protein maturation"/>
    <property type="evidence" value="ECO:0007669"/>
    <property type="project" value="UniProtKB-ARBA"/>
</dbReference>
<reference evidence="7" key="1">
    <citation type="submission" date="2021-01" db="UniProtKB">
        <authorList>
            <consortium name="EnsemblMetazoa"/>
        </authorList>
    </citation>
    <scope>IDENTIFICATION</scope>
</reference>
<feature type="domain" description="Caspase family p10" evidence="5">
    <location>
        <begin position="272"/>
        <end position="356"/>
    </location>
</feature>
<dbReference type="InterPro" id="IPR041249">
    <property type="entry name" value="HEPN_DZIP3"/>
</dbReference>
<evidence type="ECO:0000256" key="3">
    <source>
        <dbReference type="RuleBase" id="RU003971"/>
    </source>
</evidence>
<protein>
    <submittedName>
        <fullName evidence="7">Uncharacterized protein</fullName>
    </submittedName>
</protein>
<dbReference type="SUPFAM" id="SSF52129">
    <property type="entry name" value="Caspase-like"/>
    <property type="match status" value="1"/>
</dbReference>
<dbReference type="PROSITE" id="PS50207">
    <property type="entry name" value="CASPASE_P10"/>
    <property type="match status" value="1"/>
</dbReference>
<dbReference type="AlphaFoldDB" id="A0A7M5V581"/>
<feature type="region of interest" description="Disordered" evidence="4">
    <location>
        <begin position="226"/>
        <end position="266"/>
    </location>
</feature>
<dbReference type="GO" id="GO:0005737">
    <property type="term" value="C:cytoplasm"/>
    <property type="evidence" value="ECO:0007669"/>
    <property type="project" value="UniProtKB-ARBA"/>
</dbReference>
<dbReference type="InterPro" id="IPR001309">
    <property type="entry name" value="Pept_C14_p20"/>
</dbReference>
<organism evidence="7 8">
    <name type="scientific">Clytia hemisphaerica</name>
    <dbReference type="NCBI Taxonomy" id="252671"/>
    <lineage>
        <taxon>Eukaryota</taxon>
        <taxon>Metazoa</taxon>
        <taxon>Cnidaria</taxon>
        <taxon>Hydrozoa</taxon>
        <taxon>Hydroidolina</taxon>
        <taxon>Leptothecata</taxon>
        <taxon>Obeliida</taxon>
        <taxon>Clytiidae</taxon>
        <taxon>Clytia</taxon>
    </lineage>
</organism>
<dbReference type="InterPro" id="IPR011600">
    <property type="entry name" value="Pept_C14_caspase"/>
</dbReference>
<sequence>PVCKTGWERVPNADDLSTVAFVIRARNWRNWITHEPASEVNESVFETKWNEGCYIAHGLGYKSFDQHSLKQKALKKSEVMDPAHFYQMTSDPRGFCIIINNSFLSTVETRDGILLSQRNGTDVDGKAIEKLFGWLQFKVETKENVGRSQMLKILRDYALDDRNVNHDCLVICILSHGYEKGIYCNDGQEMDFAEMREYFNGKNCPNLNGKPKLFYIQACQGSGKAEESHITDGPPSLSLKSDPVSPGLQEGATVSASDKEPSPPPSSLAHYADFSFFVAATPGTVSYRNARGTWFIQELCNVFTENAKTYSLSMLRQKVNSKIAERFQKLPKSKGVAKMMSDGGLDTLRKEIRFGPKKSYQKYLEEDEI</sequence>
<dbReference type="GO" id="GO:0004197">
    <property type="term" value="F:cysteine-type endopeptidase activity"/>
    <property type="evidence" value="ECO:0007669"/>
    <property type="project" value="InterPro"/>
</dbReference>
<dbReference type="InterPro" id="IPR015917">
    <property type="entry name" value="Pept_C14A"/>
</dbReference>
<dbReference type="OrthoDB" id="5951217at2759"/>
<dbReference type="Pfam" id="PF18738">
    <property type="entry name" value="HEPN_DZIP3"/>
    <property type="match status" value="1"/>
</dbReference>
<keyword evidence="8" id="KW-1185">Reference proteome</keyword>
<name>A0A7M5V581_9CNID</name>
<dbReference type="GO" id="GO:0006915">
    <property type="term" value="P:apoptotic process"/>
    <property type="evidence" value="ECO:0007669"/>
    <property type="project" value="UniProtKB-KW"/>
</dbReference>
<dbReference type="PROSITE" id="PS50208">
    <property type="entry name" value="CASPASE_P20"/>
    <property type="match status" value="1"/>
</dbReference>
<dbReference type="InterPro" id="IPR002138">
    <property type="entry name" value="Pept_C14_p10"/>
</dbReference>
<dbReference type="SMART" id="SM00115">
    <property type="entry name" value="CASc"/>
    <property type="match status" value="1"/>
</dbReference>
<dbReference type="PANTHER" id="PTHR48169">
    <property type="entry name" value="DED DOMAIN-CONTAINING PROTEIN"/>
    <property type="match status" value="1"/>
</dbReference>
<dbReference type="Gene3D" id="3.40.50.1460">
    <property type="match status" value="1"/>
</dbReference>
<keyword evidence="2" id="KW-0053">Apoptosis</keyword>
<dbReference type="CDD" id="cd00032">
    <property type="entry name" value="CASc"/>
    <property type="match status" value="1"/>
</dbReference>
<evidence type="ECO:0000256" key="1">
    <source>
        <dbReference type="ARBA" id="ARBA00010134"/>
    </source>
</evidence>
<evidence type="ECO:0000259" key="5">
    <source>
        <dbReference type="PROSITE" id="PS50207"/>
    </source>
</evidence>
<dbReference type="GO" id="GO:0006508">
    <property type="term" value="P:proteolysis"/>
    <property type="evidence" value="ECO:0007669"/>
    <property type="project" value="InterPro"/>
</dbReference>
<comment type="similarity">
    <text evidence="1 3">Belongs to the peptidase C14A family.</text>
</comment>
<evidence type="ECO:0000256" key="2">
    <source>
        <dbReference type="ARBA" id="ARBA00022703"/>
    </source>
</evidence>